<comment type="caution">
    <text evidence="2">The sequence shown here is derived from an EMBL/GenBank/DDBJ whole genome shotgun (WGS) entry which is preliminary data.</text>
</comment>
<evidence type="ECO:0000313" key="2">
    <source>
        <dbReference type="EMBL" id="ROT83121.1"/>
    </source>
</evidence>
<name>A0A3R7NC20_PENVA</name>
<protein>
    <submittedName>
        <fullName evidence="2">Uncharacterized protein</fullName>
    </submittedName>
</protein>
<feature type="compositionally biased region" description="Basic and acidic residues" evidence="1">
    <location>
        <begin position="472"/>
        <end position="482"/>
    </location>
</feature>
<feature type="compositionally biased region" description="Basic and acidic residues" evidence="1">
    <location>
        <begin position="12"/>
        <end position="25"/>
    </location>
</feature>
<gene>
    <name evidence="2" type="ORF">C7M84_023703</name>
</gene>
<reference evidence="2 3" key="2">
    <citation type="submission" date="2019-01" db="EMBL/GenBank/DDBJ databases">
        <title>The decoding of complex shrimp genome reveals the adaptation for benthos swimmer, frequently molting mechanism and breeding impact on genome.</title>
        <authorList>
            <person name="Sun Y."/>
            <person name="Gao Y."/>
            <person name="Yu Y."/>
        </authorList>
    </citation>
    <scope>NUCLEOTIDE SEQUENCE [LARGE SCALE GENOMIC DNA]</scope>
    <source>
        <tissue evidence="2">Muscle</tissue>
    </source>
</reference>
<feature type="compositionally biased region" description="Basic and acidic residues" evidence="1">
    <location>
        <begin position="149"/>
        <end position="167"/>
    </location>
</feature>
<dbReference type="EMBL" id="QCYY01000734">
    <property type="protein sequence ID" value="ROT83121.1"/>
    <property type="molecule type" value="Genomic_DNA"/>
</dbReference>
<feature type="compositionally biased region" description="Low complexity" evidence="1">
    <location>
        <begin position="1"/>
        <end position="11"/>
    </location>
</feature>
<feature type="region of interest" description="Disordered" evidence="1">
    <location>
        <begin position="546"/>
        <end position="635"/>
    </location>
</feature>
<reference evidence="2 3" key="1">
    <citation type="submission" date="2018-04" db="EMBL/GenBank/DDBJ databases">
        <authorList>
            <person name="Zhang X."/>
            <person name="Yuan J."/>
            <person name="Li F."/>
            <person name="Xiang J."/>
        </authorList>
    </citation>
    <scope>NUCLEOTIDE SEQUENCE [LARGE SCALE GENOMIC DNA]</scope>
    <source>
        <tissue evidence="2">Muscle</tissue>
    </source>
</reference>
<organism evidence="2 3">
    <name type="scientific">Penaeus vannamei</name>
    <name type="common">Whiteleg shrimp</name>
    <name type="synonym">Litopenaeus vannamei</name>
    <dbReference type="NCBI Taxonomy" id="6689"/>
    <lineage>
        <taxon>Eukaryota</taxon>
        <taxon>Metazoa</taxon>
        <taxon>Ecdysozoa</taxon>
        <taxon>Arthropoda</taxon>
        <taxon>Crustacea</taxon>
        <taxon>Multicrustacea</taxon>
        <taxon>Malacostraca</taxon>
        <taxon>Eumalacostraca</taxon>
        <taxon>Eucarida</taxon>
        <taxon>Decapoda</taxon>
        <taxon>Dendrobranchiata</taxon>
        <taxon>Penaeoidea</taxon>
        <taxon>Penaeidae</taxon>
        <taxon>Penaeus</taxon>
    </lineage>
</organism>
<feature type="non-terminal residue" evidence="2">
    <location>
        <position position="712"/>
    </location>
</feature>
<feature type="compositionally biased region" description="Polar residues" evidence="1">
    <location>
        <begin position="698"/>
        <end position="712"/>
    </location>
</feature>
<accession>A0A3R7NC20</accession>
<feature type="compositionally biased region" description="Polar residues" evidence="1">
    <location>
        <begin position="99"/>
        <end position="117"/>
    </location>
</feature>
<feature type="region of interest" description="Disordered" evidence="1">
    <location>
        <begin position="463"/>
        <end position="496"/>
    </location>
</feature>
<feature type="compositionally biased region" description="Polar residues" evidence="1">
    <location>
        <begin position="557"/>
        <end position="567"/>
    </location>
</feature>
<feature type="region of interest" description="Disordered" evidence="1">
    <location>
        <begin position="688"/>
        <end position="712"/>
    </location>
</feature>
<dbReference type="Proteomes" id="UP000283509">
    <property type="component" value="Unassembled WGS sequence"/>
</dbReference>
<evidence type="ECO:0000256" key="1">
    <source>
        <dbReference type="SAM" id="MobiDB-lite"/>
    </source>
</evidence>
<feature type="compositionally biased region" description="Low complexity" evidence="1">
    <location>
        <begin position="28"/>
        <end position="38"/>
    </location>
</feature>
<dbReference type="AlphaFoldDB" id="A0A3R7NC20"/>
<keyword evidence="3" id="KW-1185">Reference proteome</keyword>
<dbReference type="OrthoDB" id="6382891at2759"/>
<proteinExistence type="predicted"/>
<evidence type="ECO:0000313" key="3">
    <source>
        <dbReference type="Proteomes" id="UP000283509"/>
    </source>
</evidence>
<feature type="compositionally biased region" description="Polar residues" evidence="1">
    <location>
        <begin position="588"/>
        <end position="615"/>
    </location>
</feature>
<sequence length="712" mass="75264">METAAASAANANKKDEVGDITREEELTSSEALTTTMSEDNSLPTSLQQHLHALQVEQLNSYSELSVDVVPQQEGEQVPSTKVEAQLDLITDEGDLGSALSEQTEVTVDPASHQSTVDTVAPSEEQAVTPADVEKDQIEVVEPEEAMPAEPKEQGKFLSDDKQQKEDPGTPDEAEASPAPLLKEITTGTPKRSPDDAQGANAEAEDSSEATETGADISELKSFAEESHGHEKALVAEEIPVPIPEEEYCPSIRMGLMDEAASEDSAVLCKGQGTQTSLALSLTPPQAVSKEHSTQTDEEQGVAVLGVQTSFLHDEGGVETRAGSHGPVKTEGVTEILLDALLPSETQLLIKDTQVVGSKPSQNVEIDASEAEGVPCIVTSHVSLAFLGLDSQKPESLTAVSVNGKKTENVTTVTAKPGSGTAQTPISQESKTDCEHNSELVIDKNKVTEVQVRCEKDIPEAGKYTEESVQTGKETEFVDRSHTAPETSDQFSKDDKSALQELEAKEVQKEAGNEPLPDSPSLEAIAEAVAAATTRAALDLLATTNSDTLIKPQEVQEAASSPSISSLPKTADTKVVPSELGEEARKPSEQVTEASRSQTQSDASQPTTVYVATVTHTPSPSPTSTPEKEKTQESVEADLMKASVPQGEISAETSKTDAASPVPISQDVVVTKTVEAALAEAAEEVCDINTNKDTKHQDTTATQDHQGVATVSP</sequence>
<feature type="compositionally biased region" description="Basic and acidic residues" evidence="1">
    <location>
        <begin position="217"/>
        <end position="234"/>
    </location>
</feature>
<feature type="region of interest" description="Disordered" evidence="1">
    <location>
        <begin position="92"/>
        <end position="237"/>
    </location>
</feature>
<feature type="region of interest" description="Disordered" evidence="1">
    <location>
        <begin position="1"/>
        <end position="45"/>
    </location>
</feature>